<dbReference type="AlphaFoldDB" id="A0A1G2SE44"/>
<reference evidence="2 3" key="1">
    <citation type="journal article" date="2016" name="Nat. Commun.">
        <title>Thousands of microbial genomes shed light on interconnected biogeochemical processes in an aquifer system.</title>
        <authorList>
            <person name="Anantharaman K."/>
            <person name="Brown C.T."/>
            <person name="Hug L.A."/>
            <person name="Sharon I."/>
            <person name="Castelle C.J."/>
            <person name="Probst A.J."/>
            <person name="Thomas B.C."/>
            <person name="Singh A."/>
            <person name="Wilkins M.J."/>
            <person name="Karaoz U."/>
            <person name="Brodie E.L."/>
            <person name="Williams K.H."/>
            <person name="Hubbard S.S."/>
            <person name="Banfield J.F."/>
        </authorList>
    </citation>
    <scope>NUCLEOTIDE SEQUENCE [LARGE SCALE GENOMIC DNA]</scope>
</reference>
<protein>
    <submittedName>
        <fullName evidence="2">Uncharacterized protein</fullName>
    </submittedName>
</protein>
<organism evidence="2 3">
    <name type="scientific">Candidatus Yonathbacteria bacterium RIFCSPLOWO2_01_FULL_43_27</name>
    <dbReference type="NCBI Taxonomy" id="1802726"/>
    <lineage>
        <taxon>Bacteria</taxon>
        <taxon>Candidatus Yonathiibacteriota</taxon>
    </lineage>
</organism>
<gene>
    <name evidence="2" type="ORF">A3B07_00565</name>
</gene>
<comment type="caution">
    <text evidence="2">The sequence shown here is derived from an EMBL/GenBank/DDBJ whole genome shotgun (WGS) entry which is preliminary data.</text>
</comment>
<dbReference type="EMBL" id="MHUV01000001">
    <property type="protein sequence ID" value="OHA83244.1"/>
    <property type="molecule type" value="Genomic_DNA"/>
</dbReference>
<feature type="transmembrane region" description="Helical" evidence="1">
    <location>
        <begin position="12"/>
        <end position="30"/>
    </location>
</feature>
<accession>A0A1G2SE44</accession>
<keyword evidence="1" id="KW-0812">Transmembrane</keyword>
<feature type="transmembrane region" description="Helical" evidence="1">
    <location>
        <begin position="74"/>
        <end position="92"/>
    </location>
</feature>
<evidence type="ECO:0000313" key="3">
    <source>
        <dbReference type="Proteomes" id="UP000178817"/>
    </source>
</evidence>
<evidence type="ECO:0000313" key="2">
    <source>
        <dbReference type="EMBL" id="OHA83244.1"/>
    </source>
</evidence>
<dbReference type="Proteomes" id="UP000178817">
    <property type="component" value="Unassembled WGS sequence"/>
</dbReference>
<proteinExistence type="predicted"/>
<keyword evidence="1" id="KW-0472">Membrane</keyword>
<sequence>MKDFFKWDEVTKALVVVAGVMLVVYFVNNFTSITLATINEAVSSGAIFQDVYVFINDFISSFLPARSSLAELEIFLSLIALVLFGFSIWFGFRAEDVHHEEDEKYAPLHIEEIEAKEKMVQWQVVLNHINSESPAEWKLAILEADNMLDSILESEGYRGETIGEKLKVVDPGDLASYNEAWEAHKVRNQIAHEGAATMDFSKKMARDTIGKFEKVFKELGYI</sequence>
<evidence type="ECO:0000256" key="1">
    <source>
        <dbReference type="SAM" id="Phobius"/>
    </source>
</evidence>
<dbReference type="STRING" id="1802726.A3B07_00565"/>
<name>A0A1G2SE44_9BACT</name>
<keyword evidence="1" id="KW-1133">Transmembrane helix</keyword>